<dbReference type="OrthoDB" id="10433456at2759"/>
<evidence type="ECO:0000313" key="2">
    <source>
        <dbReference type="Proteomes" id="UP001151699"/>
    </source>
</evidence>
<sequence>MYKEIRYDYGSEHAAQYTRKHNFNRTNKANLYINCSKPTFVKSMEHRIFTRTPKPIRNNSSHYRDYANLPQTDKNFVTLDRDSCVGKLSAYTDCDDGGCYKYDSTHMNVYKQHKTAIPPGCSEEIATVWNHCDTPKLRISDYPLNKIVGNKSTFLRHKGMKSENQSAYTVPVPKKLNCDVLA</sequence>
<accession>A0A9Q0N9R9</accession>
<dbReference type="EMBL" id="WJQU01000001">
    <property type="protein sequence ID" value="KAJ6646397.1"/>
    <property type="molecule type" value="Genomic_DNA"/>
</dbReference>
<evidence type="ECO:0000313" key="1">
    <source>
        <dbReference type="EMBL" id="KAJ6646397.1"/>
    </source>
</evidence>
<protein>
    <submittedName>
        <fullName evidence="1">Uncharacterized protein</fullName>
    </submittedName>
</protein>
<gene>
    <name evidence="1" type="ORF">Bhyg_01608</name>
</gene>
<comment type="caution">
    <text evidence="1">The sequence shown here is derived from an EMBL/GenBank/DDBJ whole genome shotgun (WGS) entry which is preliminary data.</text>
</comment>
<dbReference type="AlphaFoldDB" id="A0A9Q0N9R9"/>
<reference evidence="1" key="1">
    <citation type="submission" date="2022-07" db="EMBL/GenBank/DDBJ databases">
        <authorList>
            <person name="Trinca V."/>
            <person name="Uliana J.V.C."/>
            <person name="Torres T.T."/>
            <person name="Ward R.J."/>
            <person name="Monesi N."/>
        </authorList>
    </citation>
    <scope>NUCLEOTIDE SEQUENCE</scope>
    <source>
        <strain evidence="1">HSMRA1968</strain>
        <tissue evidence="1">Whole embryos</tissue>
    </source>
</reference>
<dbReference type="Proteomes" id="UP001151699">
    <property type="component" value="Chromosome A"/>
</dbReference>
<organism evidence="1 2">
    <name type="scientific">Pseudolycoriella hygida</name>
    <dbReference type="NCBI Taxonomy" id="35572"/>
    <lineage>
        <taxon>Eukaryota</taxon>
        <taxon>Metazoa</taxon>
        <taxon>Ecdysozoa</taxon>
        <taxon>Arthropoda</taxon>
        <taxon>Hexapoda</taxon>
        <taxon>Insecta</taxon>
        <taxon>Pterygota</taxon>
        <taxon>Neoptera</taxon>
        <taxon>Endopterygota</taxon>
        <taxon>Diptera</taxon>
        <taxon>Nematocera</taxon>
        <taxon>Sciaroidea</taxon>
        <taxon>Sciaridae</taxon>
        <taxon>Pseudolycoriella</taxon>
    </lineage>
</organism>
<proteinExistence type="predicted"/>
<keyword evidence="2" id="KW-1185">Reference proteome</keyword>
<name>A0A9Q0N9R9_9DIPT</name>